<accession>A0A1B0D0G5</accession>
<keyword evidence="2" id="KW-1185">Reference proteome</keyword>
<dbReference type="EnsemblMetazoa" id="PPAI000837-RA">
    <property type="protein sequence ID" value="PPAI000837-PA"/>
    <property type="gene ID" value="PPAI000837"/>
</dbReference>
<sequence length="77" mass="8723">MRSNSASLRCTYLKEKSCSFNVILLGGNMKCWQANFSSCITFQENSYNFVMTLLHCHSQWCKAIFSGQALIGTICQQ</sequence>
<evidence type="ECO:0000313" key="2">
    <source>
        <dbReference type="Proteomes" id="UP000092462"/>
    </source>
</evidence>
<reference evidence="1" key="1">
    <citation type="submission" date="2022-08" db="UniProtKB">
        <authorList>
            <consortium name="EnsemblMetazoa"/>
        </authorList>
    </citation>
    <scope>IDENTIFICATION</scope>
    <source>
        <strain evidence="1">Israel</strain>
    </source>
</reference>
<dbReference type="VEuPathDB" id="VectorBase:PPAI000837"/>
<evidence type="ECO:0000313" key="1">
    <source>
        <dbReference type="EnsemblMetazoa" id="PPAI000837-PA"/>
    </source>
</evidence>
<proteinExistence type="predicted"/>
<dbReference type="Proteomes" id="UP000092462">
    <property type="component" value="Unassembled WGS sequence"/>
</dbReference>
<dbReference type="EMBL" id="AJVK01021388">
    <property type="status" value="NOT_ANNOTATED_CDS"/>
    <property type="molecule type" value="Genomic_DNA"/>
</dbReference>
<name>A0A1B0D0G5_PHLPP</name>
<organism evidence="1 2">
    <name type="scientific">Phlebotomus papatasi</name>
    <name type="common">Sandfly</name>
    <dbReference type="NCBI Taxonomy" id="29031"/>
    <lineage>
        <taxon>Eukaryota</taxon>
        <taxon>Metazoa</taxon>
        <taxon>Ecdysozoa</taxon>
        <taxon>Arthropoda</taxon>
        <taxon>Hexapoda</taxon>
        <taxon>Insecta</taxon>
        <taxon>Pterygota</taxon>
        <taxon>Neoptera</taxon>
        <taxon>Endopterygota</taxon>
        <taxon>Diptera</taxon>
        <taxon>Nematocera</taxon>
        <taxon>Psychodoidea</taxon>
        <taxon>Psychodidae</taxon>
        <taxon>Phlebotomus</taxon>
        <taxon>Phlebotomus</taxon>
    </lineage>
</organism>
<protein>
    <submittedName>
        <fullName evidence="1">Uncharacterized protein</fullName>
    </submittedName>
</protein>
<dbReference type="AlphaFoldDB" id="A0A1B0D0G5"/>